<evidence type="ECO:0000256" key="2">
    <source>
        <dbReference type="SAM" id="Phobius"/>
    </source>
</evidence>
<keyword evidence="2" id="KW-1133">Transmembrane helix</keyword>
<sequence length="302" mass="33298">MTTSVPTGDSPFGPPQLTPGEQRRRASGVCCFNVLALVSLAAFICGVCSFAYCDFLSRYVKLSDTYSAGDYVTACGDLGYDKANSLDAQICQSVMQAHSIGFRYWQAIIPVDQKVCFSYTQLTPWGWVSPVFDAKFFTSRAFSVIGMVFGGAAWFTLLCSGCCRVDQQRFKGIGCYFIVACFSHGLSLLMFNSNVCKKGFFESYFVPPGTDQTFLQNFNAVVQDVQCTQSFGSKMATSATVLYFFCILMVPFSLVPFYEQRYYQCEYETSTQRQPAQEQASSPPPAPSEGPVVKGNVTTENA</sequence>
<keyword evidence="2" id="KW-0812">Transmembrane</keyword>
<evidence type="ECO:0000313" key="3">
    <source>
        <dbReference type="EMBL" id="CAE0729959.1"/>
    </source>
</evidence>
<evidence type="ECO:0000256" key="1">
    <source>
        <dbReference type="SAM" id="MobiDB-lite"/>
    </source>
</evidence>
<gene>
    <name evidence="3" type="ORF">PAUS00366_LOCUS22744</name>
</gene>
<reference evidence="3" key="1">
    <citation type="submission" date="2021-01" db="EMBL/GenBank/DDBJ databases">
        <authorList>
            <person name="Corre E."/>
            <person name="Pelletier E."/>
            <person name="Niang G."/>
            <person name="Scheremetjew M."/>
            <person name="Finn R."/>
            <person name="Kale V."/>
            <person name="Holt S."/>
            <person name="Cochrane G."/>
            <person name="Meng A."/>
            <person name="Brown T."/>
            <person name="Cohen L."/>
        </authorList>
    </citation>
    <scope>NUCLEOTIDE SEQUENCE</scope>
    <source>
        <strain evidence="3">10249 10 AB</strain>
    </source>
</reference>
<feature type="transmembrane region" description="Helical" evidence="2">
    <location>
        <begin position="30"/>
        <end position="52"/>
    </location>
</feature>
<feature type="region of interest" description="Disordered" evidence="1">
    <location>
        <begin position="1"/>
        <end position="21"/>
    </location>
</feature>
<feature type="transmembrane region" description="Helical" evidence="2">
    <location>
        <begin position="173"/>
        <end position="191"/>
    </location>
</feature>
<feature type="transmembrane region" description="Helical" evidence="2">
    <location>
        <begin position="240"/>
        <end position="258"/>
    </location>
</feature>
<feature type="transmembrane region" description="Helical" evidence="2">
    <location>
        <begin position="141"/>
        <end position="161"/>
    </location>
</feature>
<feature type="region of interest" description="Disordered" evidence="1">
    <location>
        <begin position="273"/>
        <end position="302"/>
    </location>
</feature>
<keyword evidence="2" id="KW-0472">Membrane</keyword>
<proteinExistence type="predicted"/>
<name>A0A7S4ERA8_9STRA</name>
<organism evidence="3">
    <name type="scientific">Pseudo-nitzschia australis</name>
    <dbReference type="NCBI Taxonomy" id="44445"/>
    <lineage>
        <taxon>Eukaryota</taxon>
        <taxon>Sar</taxon>
        <taxon>Stramenopiles</taxon>
        <taxon>Ochrophyta</taxon>
        <taxon>Bacillariophyta</taxon>
        <taxon>Bacillariophyceae</taxon>
        <taxon>Bacillariophycidae</taxon>
        <taxon>Bacillariales</taxon>
        <taxon>Bacillariaceae</taxon>
        <taxon>Pseudo-nitzschia</taxon>
    </lineage>
</organism>
<protein>
    <submittedName>
        <fullName evidence="3">Uncharacterized protein</fullName>
    </submittedName>
</protein>
<dbReference type="AlphaFoldDB" id="A0A7S4ERA8"/>
<dbReference type="EMBL" id="HBIX01034811">
    <property type="protein sequence ID" value="CAE0729959.1"/>
    <property type="molecule type" value="Transcribed_RNA"/>
</dbReference>
<accession>A0A7S4ERA8</accession>